<feature type="transmembrane region" description="Helical" evidence="12">
    <location>
        <begin position="534"/>
        <end position="551"/>
    </location>
</feature>
<dbReference type="Gene3D" id="3.90.550.10">
    <property type="entry name" value="Spore Coat Polysaccharide Biosynthesis Protein SpsA, Chain A"/>
    <property type="match status" value="1"/>
</dbReference>
<keyword evidence="7" id="KW-0328">Glycosyltransferase</keyword>
<evidence type="ECO:0000256" key="9">
    <source>
        <dbReference type="ARBA" id="ARBA00022692"/>
    </source>
</evidence>
<keyword evidence="5" id="KW-1003">Cell membrane</keyword>
<evidence type="ECO:0000256" key="11">
    <source>
        <dbReference type="ARBA" id="ARBA00023136"/>
    </source>
</evidence>
<feature type="transmembrane region" description="Helical" evidence="12">
    <location>
        <begin position="493"/>
        <end position="514"/>
    </location>
</feature>
<dbReference type="STRING" id="1461693.ATO10_15190"/>
<evidence type="ECO:0000256" key="4">
    <source>
        <dbReference type="ARBA" id="ARBA00020585"/>
    </source>
</evidence>
<name>A0A058ZJ92_9RHOB</name>
<feature type="transmembrane region" description="Helical" evidence="12">
    <location>
        <begin position="50"/>
        <end position="72"/>
    </location>
</feature>
<evidence type="ECO:0000256" key="6">
    <source>
        <dbReference type="ARBA" id="ARBA00022519"/>
    </source>
</evidence>
<reference evidence="14 15" key="1">
    <citation type="submission" date="2013-04" db="EMBL/GenBank/DDBJ databases">
        <title>Shimia sp. 22II-S11-Z10 Genome Sequencing.</title>
        <authorList>
            <person name="Lai Q."/>
            <person name="Li G."/>
            <person name="Shao Z."/>
        </authorList>
    </citation>
    <scope>NUCLEOTIDE SEQUENCE [LARGE SCALE GENOMIC DNA]</scope>
    <source>
        <strain evidence="15">22II-S11-Z10</strain>
    </source>
</reference>
<keyword evidence="6" id="KW-0997">Cell inner membrane</keyword>
<evidence type="ECO:0000256" key="12">
    <source>
        <dbReference type="SAM" id="Phobius"/>
    </source>
</evidence>
<dbReference type="GO" id="GO:0005886">
    <property type="term" value="C:plasma membrane"/>
    <property type="evidence" value="ECO:0007669"/>
    <property type="project" value="UniProtKB-SubCell"/>
</dbReference>
<evidence type="ECO:0000256" key="7">
    <source>
        <dbReference type="ARBA" id="ARBA00022676"/>
    </source>
</evidence>
<dbReference type="SUPFAM" id="SSF53448">
    <property type="entry name" value="Nucleotide-diphospho-sugar transferases"/>
    <property type="match status" value="1"/>
</dbReference>
<dbReference type="AlphaFoldDB" id="A0A058ZJ92"/>
<feature type="transmembrane region" description="Helical" evidence="12">
    <location>
        <begin position="350"/>
        <end position="372"/>
    </location>
</feature>
<evidence type="ECO:0000256" key="5">
    <source>
        <dbReference type="ARBA" id="ARBA00022475"/>
    </source>
</evidence>
<dbReference type="RefSeq" id="WP_081806549.1">
    <property type="nucleotide sequence ID" value="NZ_AQQY01000014.1"/>
</dbReference>
<comment type="caution">
    <text evidence="14">The sequence shown here is derived from an EMBL/GenBank/DDBJ whole genome shotgun (WGS) entry which is preliminary data.</text>
</comment>
<dbReference type="PANTHER" id="PTHR43867:SF5">
    <property type="entry name" value="GLUCANS BIOSYNTHESIS GLUCOSYLTRANSFERASE H"/>
    <property type="match status" value="1"/>
</dbReference>
<dbReference type="GO" id="GO:0016758">
    <property type="term" value="F:hexosyltransferase activity"/>
    <property type="evidence" value="ECO:0007669"/>
    <property type="project" value="TreeGrafter"/>
</dbReference>
<dbReference type="eggNOG" id="COG1215">
    <property type="taxonomic scope" value="Bacteria"/>
</dbReference>
<comment type="similarity">
    <text evidence="3">Belongs to the glycosyltransferase 2 family. OpgH subfamily.</text>
</comment>
<evidence type="ECO:0000259" key="13">
    <source>
        <dbReference type="Pfam" id="PF13632"/>
    </source>
</evidence>
<dbReference type="InterPro" id="IPR001173">
    <property type="entry name" value="Glyco_trans_2-like"/>
</dbReference>
<feature type="transmembrane region" description="Helical" evidence="12">
    <location>
        <begin position="20"/>
        <end position="38"/>
    </location>
</feature>
<keyword evidence="9 12" id="KW-0812">Transmembrane</keyword>
<gene>
    <name evidence="14" type="ORF">ATO10_15190</name>
</gene>
<dbReference type="EMBL" id="AQQY01000014">
    <property type="protein sequence ID" value="KCV80876.1"/>
    <property type="molecule type" value="Genomic_DNA"/>
</dbReference>
<keyword evidence="10 12" id="KW-1133">Transmembrane helix</keyword>
<keyword evidence="11 12" id="KW-0472">Membrane</keyword>
<dbReference type="OrthoDB" id="9806824at2"/>
<feature type="transmembrane region" description="Helical" evidence="12">
    <location>
        <begin position="468"/>
        <end position="486"/>
    </location>
</feature>
<feature type="domain" description="Glycosyltransferase 2-like" evidence="13">
    <location>
        <begin position="185"/>
        <end position="384"/>
    </location>
</feature>
<dbReference type="PATRIC" id="fig|1461693.3.peg.3064"/>
<keyword evidence="15" id="KW-1185">Reference proteome</keyword>
<sequence>MPDTLPALVPVFTPAQQRKYRITVGLALLANLYFWVWWLQPGNIIGVWRFALITFVLAWLNFLVIYFFAFFLRSHRPNPALELPKEARVAMIVTKTPSEPLHVLEETLLAMLAQDVPHDTWLADEDPTPDTIAWCAEHGVKISSRKGITAYHQPHWPRRTRCKEGNLAYFYDHWGYDEYDFVSQLDADHVPQPGYLREILKGFADPKVGYVSAPSMCCNNRSQSWSARTRLFTEALFHGAFQAGMSKGWAPMCIGSHYAVRTKALRMVGGLGPDLAEDHSTSLLMNAGGWRGVHAIDAIAYGAGPESVSDLATQEFQWSRSLLTLLLKHTPHYLGELPLRLRFQFLFCQTFYPITAFAHFLMFLIPVLAVTFDARFAAVTYVDFVLHALPAAVVLTWMVIECRRDQLLRPLDAYVFSWEKILFQFLQWPWVFMGCAVAFRDALTGSFVDFRITPKGQTTKPPLPVRVLAPYFALSALSALPVLLNADVVEAGGFYLLSLLYAAIYAITCAVILIRHLKENKVDWRGYLPRVTGQFAACAALIFLVGASFALRGTQGLHVLTLGLGPYQMTEMRSYVSGAGQTQGRLHYQFRTDLFKGFNSLSIKEGSR</sequence>
<evidence type="ECO:0000256" key="1">
    <source>
        <dbReference type="ARBA" id="ARBA00004429"/>
    </source>
</evidence>
<evidence type="ECO:0000313" key="14">
    <source>
        <dbReference type="EMBL" id="KCV80876.1"/>
    </source>
</evidence>
<dbReference type="PANTHER" id="PTHR43867">
    <property type="entry name" value="CELLULOSE SYNTHASE CATALYTIC SUBUNIT A [UDP-FORMING]"/>
    <property type="match status" value="1"/>
</dbReference>
<dbReference type="InterPro" id="IPR029044">
    <property type="entry name" value="Nucleotide-diphossugar_trans"/>
</dbReference>
<evidence type="ECO:0000256" key="2">
    <source>
        <dbReference type="ARBA" id="ARBA00005001"/>
    </source>
</evidence>
<accession>A0A058ZJ92</accession>
<dbReference type="InterPro" id="IPR050321">
    <property type="entry name" value="Glycosyltr_2/OpgH_subfam"/>
</dbReference>
<dbReference type="Pfam" id="PF13632">
    <property type="entry name" value="Glyco_trans_2_3"/>
    <property type="match status" value="1"/>
</dbReference>
<comment type="subcellular location">
    <subcellularLocation>
        <location evidence="1">Cell inner membrane</location>
        <topology evidence="1">Multi-pass membrane protein</topology>
    </subcellularLocation>
</comment>
<comment type="pathway">
    <text evidence="2">Glycan metabolism; osmoregulated periplasmic glucan (OPG) biosynthesis.</text>
</comment>
<evidence type="ECO:0000256" key="3">
    <source>
        <dbReference type="ARBA" id="ARBA00009337"/>
    </source>
</evidence>
<feature type="transmembrane region" description="Helical" evidence="12">
    <location>
        <begin position="421"/>
        <end position="439"/>
    </location>
</feature>
<dbReference type="Proteomes" id="UP000024836">
    <property type="component" value="Unassembled WGS sequence"/>
</dbReference>
<organism evidence="14 15">
    <name type="scientific">Actibacterium atlanticum</name>
    <dbReference type="NCBI Taxonomy" id="1461693"/>
    <lineage>
        <taxon>Bacteria</taxon>
        <taxon>Pseudomonadati</taxon>
        <taxon>Pseudomonadota</taxon>
        <taxon>Alphaproteobacteria</taxon>
        <taxon>Rhodobacterales</taxon>
        <taxon>Roseobacteraceae</taxon>
        <taxon>Actibacterium</taxon>
    </lineage>
</organism>
<evidence type="ECO:0000256" key="10">
    <source>
        <dbReference type="ARBA" id="ARBA00022989"/>
    </source>
</evidence>
<feature type="transmembrane region" description="Helical" evidence="12">
    <location>
        <begin position="378"/>
        <end position="400"/>
    </location>
</feature>
<keyword evidence="8" id="KW-0808">Transferase</keyword>
<evidence type="ECO:0000256" key="8">
    <source>
        <dbReference type="ARBA" id="ARBA00022679"/>
    </source>
</evidence>
<proteinExistence type="inferred from homology"/>
<protein>
    <recommendedName>
        <fullName evidence="4">Glucans biosynthesis glucosyltransferase H</fullName>
    </recommendedName>
</protein>
<evidence type="ECO:0000313" key="15">
    <source>
        <dbReference type="Proteomes" id="UP000024836"/>
    </source>
</evidence>